<dbReference type="Pfam" id="PF18937">
    <property type="entry name" value="DUF5685"/>
    <property type="match status" value="1"/>
</dbReference>
<protein>
    <submittedName>
        <fullName evidence="1">Uncharacterized protein</fullName>
    </submittedName>
</protein>
<reference evidence="1" key="2">
    <citation type="journal article" date="2021" name="PeerJ">
        <title>Extensive microbial diversity within the chicken gut microbiome revealed by metagenomics and culture.</title>
        <authorList>
            <person name="Gilroy R."/>
            <person name="Ravi A."/>
            <person name="Getino M."/>
            <person name="Pursley I."/>
            <person name="Horton D.L."/>
            <person name="Alikhan N.F."/>
            <person name="Baker D."/>
            <person name="Gharbi K."/>
            <person name="Hall N."/>
            <person name="Watson M."/>
            <person name="Adriaenssens E.M."/>
            <person name="Foster-Nyarko E."/>
            <person name="Jarju S."/>
            <person name="Secka A."/>
            <person name="Antonio M."/>
            <person name="Oren A."/>
            <person name="Chaudhuri R.R."/>
            <person name="La Ragione R."/>
            <person name="Hildebrand F."/>
            <person name="Pallen M.J."/>
        </authorList>
    </citation>
    <scope>NUCLEOTIDE SEQUENCE</scope>
    <source>
        <strain evidence="1">ChiSxjej1B13-7041</strain>
    </source>
</reference>
<evidence type="ECO:0000313" key="1">
    <source>
        <dbReference type="EMBL" id="HIR92912.1"/>
    </source>
</evidence>
<dbReference type="InterPro" id="IPR043740">
    <property type="entry name" value="DUF5685"/>
</dbReference>
<dbReference type="Proteomes" id="UP000886841">
    <property type="component" value="Unassembled WGS sequence"/>
</dbReference>
<name>A0A9D1EJ45_9FIRM</name>
<reference evidence="1" key="1">
    <citation type="submission" date="2020-10" db="EMBL/GenBank/DDBJ databases">
        <authorList>
            <person name="Gilroy R."/>
        </authorList>
    </citation>
    <scope>NUCLEOTIDE SEQUENCE</scope>
    <source>
        <strain evidence="1">ChiSxjej1B13-7041</strain>
    </source>
</reference>
<gene>
    <name evidence="1" type="ORF">IAB98_05800</name>
</gene>
<proteinExistence type="predicted"/>
<evidence type="ECO:0000313" key="2">
    <source>
        <dbReference type="Proteomes" id="UP000886841"/>
    </source>
</evidence>
<dbReference type="EMBL" id="DVHU01000054">
    <property type="protein sequence ID" value="HIR92912.1"/>
    <property type="molecule type" value="Genomic_DNA"/>
</dbReference>
<accession>A0A9D1EJ45</accession>
<dbReference type="AlphaFoldDB" id="A0A9D1EJ45"/>
<organism evidence="1 2">
    <name type="scientific">Candidatus Egerieimonas intestinavium</name>
    <dbReference type="NCBI Taxonomy" id="2840777"/>
    <lineage>
        <taxon>Bacteria</taxon>
        <taxon>Bacillati</taxon>
        <taxon>Bacillota</taxon>
        <taxon>Clostridia</taxon>
        <taxon>Lachnospirales</taxon>
        <taxon>Lachnospiraceae</taxon>
        <taxon>Lachnospiraceae incertae sedis</taxon>
        <taxon>Candidatus Egerieimonas</taxon>
    </lineage>
</organism>
<sequence>MFGTITINPDELKLKDYRKYRSYYCGVCQDLKELHGQASRLTLTYDMTFLALLLTGLYEREGHLESFRCPLHPLKPLESRRNAYTQYAADMNVLLSYYNLLDDWLDDRKVGSLALARKLRPHFLAVCKKYPRQNHAVRRYMKRLLACEREGDQDMDRAAGYTGELMEEIFVYKKDEWEPSLRRMGFFMGKFIYLMDAFRDVEEDVKSGSYNPFRHLYGRPDFEETALKILTMMAADSCQAFERLPIVEEIDILRNVLYSGIWTKYWRKKSEEKKTL</sequence>
<comment type="caution">
    <text evidence="1">The sequence shown here is derived from an EMBL/GenBank/DDBJ whole genome shotgun (WGS) entry which is preliminary data.</text>
</comment>